<sequence>MAAAEAAQERTVMQRLGQSFNSAGIALFARVAWSERQLALPHLAVGDLRWVDWAALHAAGFRGCHSSATAAGSWLVADPYQLQLHPHAAGSLAECRAVFGGRLVLYSNSAGLQQFDPDGSEAAALEAALGIPVLRHREKKPSGGGEDMERHFGCQAEELIMIGDRYLTDVVFGNRNGMLTIRPEPFTSAGEPKAVLLARAIEERCVARWQRSGVQPPPHPLVADAAAAAAFLRHPDGWQ</sequence>
<evidence type="ECO:0000313" key="1">
    <source>
        <dbReference type="EMBL" id="EFN52205.1"/>
    </source>
</evidence>
<protein>
    <submittedName>
        <fullName evidence="1">Uncharacterized protein</fullName>
    </submittedName>
</protein>
<evidence type="ECO:0000313" key="2">
    <source>
        <dbReference type="Proteomes" id="UP000008141"/>
    </source>
</evidence>
<dbReference type="InParanoid" id="E1ZPN0"/>
<dbReference type="Gene3D" id="3.40.50.1000">
    <property type="entry name" value="HAD superfamily/HAD-like"/>
    <property type="match status" value="1"/>
</dbReference>
<dbReference type="GeneID" id="17351659"/>
<dbReference type="SUPFAM" id="SSF56784">
    <property type="entry name" value="HAD-like"/>
    <property type="match status" value="1"/>
</dbReference>
<dbReference type="STRING" id="554065.E1ZPN0"/>
<dbReference type="RefSeq" id="XP_005844307.1">
    <property type="nucleotide sequence ID" value="XM_005844245.1"/>
</dbReference>
<dbReference type="InterPro" id="IPR010021">
    <property type="entry name" value="PGPP1/Gep4"/>
</dbReference>
<proteinExistence type="predicted"/>
<dbReference type="AlphaFoldDB" id="E1ZPN0"/>
<dbReference type="Proteomes" id="UP000008141">
    <property type="component" value="Unassembled WGS sequence"/>
</dbReference>
<dbReference type="NCBIfam" id="TIGR01668">
    <property type="entry name" value="YqeG_hyp_ppase"/>
    <property type="match status" value="1"/>
</dbReference>
<name>E1ZPN0_CHLVA</name>
<dbReference type="GO" id="GO:0008962">
    <property type="term" value="F:phosphatidylglycerophosphatase activity"/>
    <property type="evidence" value="ECO:0007669"/>
    <property type="project" value="InterPro"/>
</dbReference>
<reference evidence="1 2" key="1">
    <citation type="journal article" date="2010" name="Plant Cell">
        <title>The Chlorella variabilis NC64A genome reveals adaptation to photosymbiosis, coevolution with viruses, and cryptic sex.</title>
        <authorList>
            <person name="Blanc G."/>
            <person name="Duncan G."/>
            <person name="Agarkova I."/>
            <person name="Borodovsky M."/>
            <person name="Gurnon J."/>
            <person name="Kuo A."/>
            <person name="Lindquist E."/>
            <person name="Lucas S."/>
            <person name="Pangilinan J."/>
            <person name="Polle J."/>
            <person name="Salamov A."/>
            <person name="Terry A."/>
            <person name="Yamada T."/>
            <person name="Dunigan D.D."/>
            <person name="Grigoriev I.V."/>
            <person name="Claverie J.M."/>
            <person name="Van Etten J.L."/>
        </authorList>
    </citation>
    <scope>NUCLEOTIDE SEQUENCE [LARGE SCALE GENOMIC DNA]</scope>
    <source>
        <strain evidence="1 2">NC64A</strain>
    </source>
</reference>
<accession>E1ZPN0</accession>
<dbReference type="OMA" id="PDCQQCV"/>
<keyword evidence="2" id="KW-1185">Reference proteome</keyword>
<dbReference type="eggNOG" id="KOG2961">
    <property type="taxonomic scope" value="Eukaryota"/>
</dbReference>
<dbReference type="InterPro" id="IPR023214">
    <property type="entry name" value="HAD_sf"/>
</dbReference>
<gene>
    <name evidence="1" type="ORF">CHLNCDRAFT_139031</name>
</gene>
<dbReference type="KEGG" id="cvr:CHLNCDRAFT_139031"/>
<dbReference type="InterPro" id="IPR027706">
    <property type="entry name" value="PGP_Pase"/>
</dbReference>
<organism evidence="2">
    <name type="scientific">Chlorella variabilis</name>
    <name type="common">Green alga</name>
    <dbReference type="NCBI Taxonomy" id="554065"/>
    <lineage>
        <taxon>Eukaryota</taxon>
        <taxon>Viridiplantae</taxon>
        <taxon>Chlorophyta</taxon>
        <taxon>core chlorophytes</taxon>
        <taxon>Trebouxiophyceae</taxon>
        <taxon>Chlorellales</taxon>
        <taxon>Chlorellaceae</taxon>
        <taxon>Chlorella clade</taxon>
        <taxon>Chlorella</taxon>
    </lineage>
</organism>
<dbReference type="OrthoDB" id="198652at2759"/>
<dbReference type="Pfam" id="PF09419">
    <property type="entry name" value="PGP_phosphatase"/>
    <property type="match status" value="1"/>
</dbReference>
<dbReference type="FunCoup" id="E1ZPN0">
    <property type="interactions" value="137"/>
</dbReference>
<dbReference type="InterPro" id="IPR036412">
    <property type="entry name" value="HAD-like_sf"/>
</dbReference>
<dbReference type="EMBL" id="GL433857">
    <property type="protein sequence ID" value="EFN52205.1"/>
    <property type="molecule type" value="Genomic_DNA"/>
</dbReference>